<proteinExistence type="inferred from homology"/>
<protein>
    <submittedName>
        <fullName evidence="5">BA75_00937T0</fullName>
    </submittedName>
</protein>
<dbReference type="Pfam" id="PF23565">
    <property type="entry name" value="ARM_TANGO6"/>
    <property type="match status" value="1"/>
</dbReference>
<dbReference type="PANTHER" id="PTHR20959:SF1">
    <property type="entry name" value="TRANSPORT AND GOLGI ORGANIZATION PROTEIN 6 HOMOLOG"/>
    <property type="match status" value="1"/>
</dbReference>
<organism evidence="5 6">
    <name type="scientific">Komagataella pastoris</name>
    <name type="common">Yeast</name>
    <name type="synonym">Pichia pastoris</name>
    <dbReference type="NCBI Taxonomy" id="4922"/>
    <lineage>
        <taxon>Eukaryota</taxon>
        <taxon>Fungi</taxon>
        <taxon>Dikarya</taxon>
        <taxon>Ascomycota</taxon>
        <taxon>Saccharomycotina</taxon>
        <taxon>Pichiomycetes</taxon>
        <taxon>Pichiales</taxon>
        <taxon>Pichiaceae</taxon>
        <taxon>Komagataella</taxon>
    </lineage>
</organism>
<feature type="domain" description="RNA polymerase II assembly factor Rtp1 C-terminal" evidence="3">
    <location>
        <begin position="659"/>
        <end position="765"/>
    </location>
</feature>
<evidence type="ECO:0000313" key="6">
    <source>
        <dbReference type="Proteomes" id="UP000094565"/>
    </source>
</evidence>
<dbReference type="AlphaFoldDB" id="A0A1B2J9Y2"/>
<sequence>MSETNAKVEYKQHKGLHKPEFLGNKPLDHLFQEISEIFCDGDRFESVQSILKNSHKLEEEPPKESRYQVVKYLLSLLVQLHTLSNLERQNASVKKHNLITISMHDMKTFNMLVNFIVIQGIYSCLPPGVGIPLPKRFLKSSQKIKVVKLGLPNGEKLLNMVIGEMLKILEADGDVKDFLMTGTGYSDVLCATMCLLSYPETSSNLNYQTLFDRVEQLCPTFELIKFYSSLVPSQQPHFKLFVLTRLSNVPLFRNDGVMCLIEYICGLRDEEEIDIEKIEQVTSILLSKPTNISSGEYFKVLGSQLYEILILIDRPVLTSVAGHILENIYLKNSLIVKDFVFQRIWDNLDPNSTENEELVSEKDLNNTVNVIISIAQKAEPMFLIALFSPILIPLWNYLCFLQQKGKPTKVMMGVLVSFFTIVNSVELLNEIAQNLITNMESWEFKLGPNDLPMIVRTPKSLDSTKTARLFDTLDASLKLYISLLKELDKGLVNKVFLDVLQRWLNGNNTLVADENPFKILINLRLLEAIASNFKDQLAEEPEELLVITKSFLKNFSPTTTSYANIIKPEEDIDSDDEDEDEKTDKETLKMVLELLSSVISETSVANFSHGSIKELKEIQTILPNLKLPATQTLLERINLNINGERPKPKSQKEQDKLLFERAISSLNDPLVPIRAHGLYMLRQLIDRKSEVISVDFVVQIHLVQLKDDDPFVYLNVIKGLEALIELDKEQVAPLLVSMYVDDSQNLDERLRIGEVLLKYITTANETVGELGKLIVSNILSIIRKSDENIKDIRLRMSAMSVLGMCCKVAPYCIIDYITDALDCVLGVLQLETSNEQKVMRRAAVFLVCDLITGPAGLSGVPKGYGSRVLTILKYIRDTDKDLLTREHAEKVLEIISESIRESMVVKEADVEQIRTIKGI</sequence>
<dbReference type="Gene3D" id="1.25.10.10">
    <property type="entry name" value="Leucine-rich Repeat Variant"/>
    <property type="match status" value="1"/>
</dbReference>
<dbReference type="InterPro" id="IPR019451">
    <property type="entry name" value="Rtp1_C1"/>
</dbReference>
<dbReference type="Pfam" id="PF10304">
    <property type="entry name" value="RTP1_C2"/>
    <property type="match status" value="1"/>
</dbReference>
<evidence type="ECO:0000256" key="1">
    <source>
        <dbReference type="ARBA" id="ARBA00005724"/>
    </source>
</evidence>
<reference evidence="5 6" key="1">
    <citation type="submission" date="2016-02" db="EMBL/GenBank/DDBJ databases">
        <title>Comparative genomic and transcriptomic foundation for Pichia pastoris.</title>
        <authorList>
            <person name="Love K.R."/>
            <person name="Shah K.A."/>
            <person name="Whittaker C.A."/>
            <person name="Wu J."/>
            <person name="Bartlett M.C."/>
            <person name="Ma D."/>
            <person name="Leeson R.L."/>
            <person name="Priest M."/>
            <person name="Young S.K."/>
            <person name="Love J.C."/>
        </authorList>
    </citation>
    <scope>NUCLEOTIDE SEQUENCE [LARGE SCALE GENOMIC DNA]</scope>
    <source>
        <strain evidence="5 6">ATCC 28485</strain>
    </source>
</reference>
<evidence type="ECO:0000259" key="2">
    <source>
        <dbReference type="Pfam" id="PF10304"/>
    </source>
</evidence>
<feature type="domain" description="TANGO6 HEAT repeat" evidence="4">
    <location>
        <begin position="251"/>
        <end position="422"/>
    </location>
</feature>
<dbReference type="SUPFAM" id="SSF48371">
    <property type="entry name" value="ARM repeat"/>
    <property type="match status" value="1"/>
</dbReference>
<comment type="similarity">
    <text evidence="1">Belongs to the Tango6 family.</text>
</comment>
<feature type="domain" description="RNA polymerase II assembly factor Rtp1 C-terminal" evidence="2">
    <location>
        <begin position="867"/>
        <end position="896"/>
    </location>
</feature>
<dbReference type="Proteomes" id="UP000094565">
    <property type="component" value="Chromosome 1"/>
</dbReference>
<dbReference type="InterPro" id="IPR039600">
    <property type="entry name" value="TANGO6/Rtp1"/>
</dbReference>
<dbReference type="InterPro" id="IPR016024">
    <property type="entry name" value="ARM-type_fold"/>
</dbReference>
<dbReference type="InterPro" id="IPR019414">
    <property type="entry name" value="Rtp1_C2"/>
</dbReference>
<dbReference type="InterPro" id="IPR057407">
    <property type="entry name" value="HEAT_TANGO6"/>
</dbReference>
<dbReference type="Pfam" id="PF10363">
    <property type="entry name" value="RTP1_C1"/>
    <property type="match status" value="1"/>
</dbReference>
<gene>
    <name evidence="5" type="ORF">ATY40_BA7500937</name>
</gene>
<evidence type="ECO:0000313" key="5">
    <source>
        <dbReference type="EMBL" id="ANZ74821.1"/>
    </source>
</evidence>
<dbReference type="GO" id="GO:0009306">
    <property type="term" value="P:protein secretion"/>
    <property type="evidence" value="ECO:0007669"/>
    <property type="project" value="TreeGrafter"/>
</dbReference>
<name>A0A1B2J9Y2_PICPA</name>
<dbReference type="PANTHER" id="PTHR20959">
    <property type="entry name" value="TRANSPORT AND GOLGI ORGANIZATION PROTEIN 6 FAMILY MEMBER"/>
    <property type="match status" value="1"/>
</dbReference>
<evidence type="ECO:0000259" key="4">
    <source>
        <dbReference type="Pfam" id="PF23565"/>
    </source>
</evidence>
<dbReference type="InterPro" id="IPR011989">
    <property type="entry name" value="ARM-like"/>
</dbReference>
<evidence type="ECO:0000259" key="3">
    <source>
        <dbReference type="Pfam" id="PF10363"/>
    </source>
</evidence>
<dbReference type="OrthoDB" id="39591at2759"/>
<accession>A0A1B2J9Y2</accession>
<dbReference type="EMBL" id="CP014584">
    <property type="protein sequence ID" value="ANZ74821.1"/>
    <property type="molecule type" value="Genomic_DNA"/>
</dbReference>
<keyword evidence="6" id="KW-1185">Reference proteome</keyword>